<dbReference type="EMBL" id="GBXM01008825">
    <property type="protein sequence ID" value="JAH99752.1"/>
    <property type="molecule type" value="Transcribed_RNA"/>
</dbReference>
<name>A0A0E9XAJ1_ANGAN</name>
<organism evidence="1">
    <name type="scientific">Anguilla anguilla</name>
    <name type="common">European freshwater eel</name>
    <name type="synonym">Muraena anguilla</name>
    <dbReference type="NCBI Taxonomy" id="7936"/>
    <lineage>
        <taxon>Eukaryota</taxon>
        <taxon>Metazoa</taxon>
        <taxon>Chordata</taxon>
        <taxon>Craniata</taxon>
        <taxon>Vertebrata</taxon>
        <taxon>Euteleostomi</taxon>
        <taxon>Actinopterygii</taxon>
        <taxon>Neopterygii</taxon>
        <taxon>Teleostei</taxon>
        <taxon>Anguilliformes</taxon>
        <taxon>Anguillidae</taxon>
        <taxon>Anguilla</taxon>
    </lineage>
</organism>
<reference evidence="1" key="1">
    <citation type="submission" date="2014-11" db="EMBL/GenBank/DDBJ databases">
        <authorList>
            <person name="Amaro Gonzalez C."/>
        </authorList>
    </citation>
    <scope>NUCLEOTIDE SEQUENCE</scope>
</reference>
<proteinExistence type="predicted"/>
<accession>A0A0E9XAJ1</accession>
<reference evidence="1" key="2">
    <citation type="journal article" date="2015" name="Fish Shellfish Immunol.">
        <title>Early steps in the European eel (Anguilla anguilla)-Vibrio vulnificus interaction in the gills: Role of the RtxA13 toxin.</title>
        <authorList>
            <person name="Callol A."/>
            <person name="Pajuelo D."/>
            <person name="Ebbesson L."/>
            <person name="Teles M."/>
            <person name="MacKenzie S."/>
            <person name="Amaro C."/>
        </authorList>
    </citation>
    <scope>NUCLEOTIDE SEQUENCE</scope>
</reference>
<sequence length="20" mass="2356">MTCQLIIFLLVILFNLFSNL</sequence>
<dbReference type="AlphaFoldDB" id="A0A0E9XAJ1"/>
<evidence type="ECO:0000313" key="1">
    <source>
        <dbReference type="EMBL" id="JAH99752.1"/>
    </source>
</evidence>
<protein>
    <submittedName>
        <fullName evidence="1">Uncharacterized protein</fullName>
    </submittedName>
</protein>